<keyword evidence="3" id="KW-0378">Hydrolase</keyword>
<dbReference type="Pfam" id="PF02338">
    <property type="entry name" value="OTU"/>
    <property type="match status" value="1"/>
</dbReference>
<protein>
    <submittedName>
        <fullName evidence="3">OTU protein</fullName>
        <ecNumber evidence="3">3.4.19.12</ecNumber>
    </submittedName>
</protein>
<evidence type="ECO:0000259" key="2">
    <source>
        <dbReference type="PROSITE" id="PS50802"/>
    </source>
</evidence>
<reference evidence="3 4" key="1">
    <citation type="submission" date="2024-01" db="EMBL/GenBank/DDBJ databases">
        <title>A draft genome for the cacao thread blight pathogen Marasmiellus scandens.</title>
        <authorList>
            <person name="Baruah I.K."/>
            <person name="Leung J."/>
            <person name="Bukari Y."/>
            <person name="Amoako-Attah I."/>
            <person name="Meinhardt L.W."/>
            <person name="Bailey B.A."/>
            <person name="Cohen S.P."/>
        </authorList>
    </citation>
    <scope>NUCLEOTIDE SEQUENCE [LARGE SCALE GENOMIC DNA]</scope>
    <source>
        <strain evidence="3 4">GH-19</strain>
    </source>
</reference>
<name>A0ABR1JWJ4_9AGAR</name>
<feature type="region of interest" description="Disordered" evidence="1">
    <location>
        <begin position="1"/>
        <end position="28"/>
    </location>
</feature>
<dbReference type="PANTHER" id="PTHR12419:SF10">
    <property type="entry name" value="DEUBIQUITINASE OTUD6B"/>
    <property type="match status" value="1"/>
</dbReference>
<evidence type="ECO:0000313" key="3">
    <source>
        <dbReference type="EMBL" id="KAK7467120.1"/>
    </source>
</evidence>
<dbReference type="Gene3D" id="3.90.70.80">
    <property type="match status" value="1"/>
</dbReference>
<dbReference type="EC" id="3.4.19.12" evidence="3"/>
<dbReference type="PANTHER" id="PTHR12419">
    <property type="entry name" value="OTU DOMAIN CONTAINING PROTEIN"/>
    <property type="match status" value="1"/>
</dbReference>
<dbReference type="InterPro" id="IPR003323">
    <property type="entry name" value="OTU_dom"/>
</dbReference>
<evidence type="ECO:0000256" key="1">
    <source>
        <dbReference type="SAM" id="MobiDB-lite"/>
    </source>
</evidence>
<dbReference type="Proteomes" id="UP001498398">
    <property type="component" value="Unassembled WGS sequence"/>
</dbReference>
<sequence>MGSSKKNKLKKASPPSQPATSPEIDDNELMDDLIAQLDSKDQTVQVESAIVLQEIEINQQAKTAETNQKKDSKSRFLARKAKKAAELVNSYAPNDAAEDARLEREAKQEEVDIKRVCDELGVQMFEINPDGHCLFSAVADQLVLLSILPSSQANYATIRLAACNYIYSHPDDFLPFLPSSSGEDGPGSTSEGLMSQREFESYCLSIRDTAVWGGEPEILALSRAYNIPIHVVQSGRPPIVIHNPTGTPNDGDIRDTRVVRISYHRRMYGLGEHYNSLRPKSTFSHLSQSIQNIIS</sequence>
<accession>A0ABR1JWJ4</accession>
<keyword evidence="4" id="KW-1185">Reference proteome</keyword>
<dbReference type="SUPFAM" id="SSF54001">
    <property type="entry name" value="Cysteine proteinases"/>
    <property type="match status" value="1"/>
</dbReference>
<dbReference type="EMBL" id="JBANRG010000004">
    <property type="protein sequence ID" value="KAK7467120.1"/>
    <property type="molecule type" value="Genomic_DNA"/>
</dbReference>
<feature type="compositionally biased region" description="Basic residues" evidence="1">
    <location>
        <begin position="1"/>
        <end position="11"/>
    </location>
</feature>
<gene>
    <name evidence="3" type="primary">OTU2</name>
    <name evidence="3" type="ORF">VKT23_004179</name>
</gene>
<dbReference type="InterPro" id="IPR038765">
    <property type="entry name" value="Papain-like_cys_pep_sf"/>
</dbReference>
<dbReference type="PROSITE" id="PS50802">
    <property type="entry name" value="OTU"/>
    <property type="match status" value="1"/>
</dbReference>
<dbReference type="CDD" id="cd22748">
    <property type="entry name" value="OTU_OTUD6-like"/>
    <property type="match status" value="1"/>
</dbReference>
<feature type="domain" description="OTU" evidence="2">
    <location>
        <begin position="122"/>
        <end position="280"/>
    </location>
</feature>
<comment type="caution">
    <text evidence="3">The sequence shown here is derived from an EMBL/GenBank/DDBJ whole genome shotgun (WGS) entry which is preliminary data.</text>
</comment>
<dbReference type="InterPro" id="IPR050704">
    <property type="entry name" value="Peptidase_C85-like"/>
</dbReference>
<proteinExistence type="predicted"/>
<evidence type="ECO:0000313" key="4">
    <source>
        <dbReference type="Proteomes" id="UP001498398"/>
    </source>
</evidence>
<dbReference type="GO" id="GO:0004843">
    <property type="term" value="F:cysteine-type deubiquitinase activity"/>
    <property type="evidence" value="ECO:0007669"/>
    <property type="project" value="UniProtKB-EC"/>
</dbReference>
<organism evidence="3 4">
    <name type="scientific">Marasmiellus scandens</name>
    <dbReference type="NCBI Taxonomy" id="2682957"/>
    <lineage>
        <taxon>Eukaryota</taxon>
        <taxon>Fungi</taxon>
        <taxon>Dikarya</taxon>
        <taxon>Basidiomycota</taxon>
        <taxon>Agaricomycotina</taxon>
        <taxon>Agaricomycetes</taxon>
        <taxon>Agaricomycetidae</taxon>
        <taxon>Agaricales</taxon>
        <taxon>Marasmiineae</taxon>
        <taxon>Omphalotaceae</taxon>
        <taxon>Marasmiellus</taxon>
    </lineage>
</organism>